<keyword evidence="2" id="KW-1185">Reference proteome</keyword>
<name>A0A5B8J784_9MOLU</name>
<gene>
    <name evidence="1" type="ORF">FRW55_02485</name>
</gene>
<dbReference type="EMBL" id="CP042295">
    <property type="protein sequence ID" value="QDY87016.1"/>
    <property type="molecule type" value="Genomic_DNA"/>
</dbReference>
<dbReference type="RefSeq" id="WP_146368593.1">
    <property type="nucleotide sequence ID" value="NZ_CP042295.1"/>
</dbReference>
<sequence>MNTTTETVNKEEMLEDYKKIKSIEDNMKKVFKNIDESGLNKLKTIIENSGILEMDSEFDIDNNVLNLFTQKSKTIVQTSSTKSTDLSINEFVSDSYWKDVKYWTKVFVKDYADYRKFVIDTTKYIYNNITKKIHDFEIKTLNFISELTSLLSSYGPTGNEYLDGLQAGLEFVSRGTYATAEVLDKIIYPQLDKVYNSLDISDEYIISWLYKAICEKENIFQVLALQEKAHKVFKDKPWYKKLISGSIIQKALYEHIAWTKREIKQATEFYNKAILYAKSKEYEKNFGGY</sequence>
<evidence type="ECO:0000313" key="2">
    <source>
        <dbReference type="Proteomes" id="UP000318927"/>
    </source>
</evidence>
<dbReference type="KEGG" id="mans:FRW55_02485"/>
<accession>A0A5B8J784</accession>
<proteinExistence type="predicted"/>
<dbReference type="AlphaFoldDB" id="A0A5B8J784"/>
<organism evidence="1 2">
    <name type="scientific">Mycoplasma anserisalpingitidis</name>
    <dbReference type="NCBI Taxonomy" id="519450"/>
    <lineage>
        <taxon>Bacteria</taxon>
        <taxon>Bacillati</taxon>
        <taxon>Mycoplasmatota</taxon>
        <taxon>Mollicutes</taxon>
        <taxon>Mycoplasmataceae</taxon>
        <taxon>Mycoplasma</taxon>
    </lineage>
</organism>
<dbReference type="Proteomes" id="UP000318927">
    <property type="component" value="Chromosome"/>
</dbReference>
<evidence type="ECO:0000313" key="1">
    <source>
        <dbReference type="EMBL" id="QDY87016.1"/>
    </source>
</evidence>
<protein>
    <submittedName>
        <fullName evidence="1">Uncharacterized protein</fullName>
    </submittedName>
</protein>
<reference evidence="1 2" key="1">
    <citation type="journal article" date="2019" name="Microbiol. Resour. Announc.">
        <title>Complete Genome Sequences of Three Mycoplasma anserisalpingitis (Mycoplasma sp. 1220) Strains.</title>
        <authorList>
            <person name="Grozner D."/>
            <person name="Forro B."/>
            <person name="Kovacs A.B."/>
            <person name="Marton S."/>
            <person name="Banyai K."/>
            <person name="Kreizinger Z."/>
            <person name="Sulyok K.M."/>
            <person name="Gyuranecz M."/>
        </authorList>
    </citation>
    <scope>NUCLEOTIDE SEQUENCE [LARGE SCALE GENOMIC DNA]</scope>
    <source>
        <strain evidence="1 2">ATCC:BAA-2147</strain>
    </source>
</reference>